<dbReference type="NCBIfam" id="TIGR02814">
    <property type="entry name" value="pfaD_fam"/>
    <property type="match status" value="1"/>
</dbReference>
<sequence length="787" mass="86772">MKILLFPGQGSQRKGMGKALFDAFPELTQRANDLLGYSIQELCLEDPLNQLGQTQFTQPAIYVVNCLSYLEQTRAEPKSDYVLGHSVGEYSALFVAGIIDFETGLSMVQKRGALMSEAHGGGMAAVLGLDETKVSDILKAEFLVNLSIANFNSPHQLVISGPKSDVEKAEPFFIEGGARHYRVLDVSGAFHTRFMAEAGMQFAEFVRDVHLGEMTIPIISNVTARPYRKDQMRAHIIDQITTPVRWSESIRYLLAKGATDQDFVELGGSGVGVVKALALQTSREAGPLEPAVLWAEEEQESRVHAEKQAKKRARAEPHGDWEQPVTAPVPMAQDLSAYPDFTADSLGCASFKAAFNLKYAYLAGAMYQGISSAEMVIRMARSGLLAFFGTAGLPLAQVEDSIRTIQSALTGEGYGVNLVADLEHPEQNEAMIDLFIRCNVPIVEASAFMQITPGLVRYRATGLARQPGGEIRRAHRVIAKVTRPETALVFLNPAPERVVNNLLACGAITPEQADLLGNLPMADALIVAADSGWQTDEGMPYAVVPTLRRLRDEVQNQHDDTQKVYIGAAGGIGTAESAAAAFILGTDFILTGSINQCTVEAGTSEATKDLLQNMNIQDTDYAPFGDVFELGMRAQVLKRGVFFPARANKLYSLYRHCNSLDELDPTTAEQIQKRYFKRDFTAVFKEVQNRLSAAEIEKAERDPKYKMGLVFRWYFDYATQLALSGASDSRVDYQIHTGPALGAFNQWVKGTDLEDWRNRHVDRIAEKIMTEAAEFLNQRFRLMAHQD</sequence>
<dbReference type="SUPFAM" id="SSF52151">
    <property type="entry name" value="FabD/lysophospholipase-like"/>
    <property type="match status" value="1"/>
</dbReference>
<gene>
    <name evidence="7" type="primary">calY</name>
</gene>
<dbReference type="Pfam" id="PF00698">
    <property type="entry name" value="Acyl_transf_1"/>
    <property type="match status" value="1"/>
</dbReference>
<reference evidence="7" key="1">
    <citation type="journal article" date="2014" name="Nat. Chem. Biol.">
        <title>Calyculin biogenesis from a pyrophosphate protoxin produced by a sponge symbiont.</title>
        <authorList>
            <person name="Wakimoto T."/>
            <person name="Egami Y."/>
            <person name="Nakashima Y."/>
            <person name="Wakimoto Y."/>
            <person name="Mori T."/>
            <person name="Awakawa T."/>
            <person name="Ito T."/>
            <person name="Kenmoku H."/>
            <person name="Asakawa Y."/>
            <person name="Piel J."/>
            <person name="Abe I."/>
        </authorList>
    </citation>
    <scope>NUCLEOTIDE SEQUENCE</scope>
</reference>
<evidence type="ECO:0000313" key="7">
    <source>
        <dbReference type="EMBL" id="BAP05573.1"/>
    </source>
</evidence>
<dbReference type="InterPro" id="IPR049489">
    <property type="entry name" value="FabD-like_helical_ins"/>
</dbReference>
<feature type="region of interest" description="Disordered" evidence="5">
    <location>
        <begin position="297"/>
        <end position="324"/>
    </location>
</feature>
<dbReference type="NCBIfam" id="TIGR00128">
    <property type="entry name" value="fabD"/>
    <property type="match status" value="1"/>
</dbReference>
<dbReference type="Gene3D" id="3.40.366.10">
    <property type="entry name" value="Malonyl-Coenzyme A Acyl Carrier Protein, domain 2"/>
    <property type="match status" value="1"/>
</dbReference>
<dbReference type="InterPro" id="IPR013785">
    <property type="entry name" value="Aldolase_TIM"/>
</dbReference>
<dbReference type="Gene3D" id="3.20.20.70">
    <property type="entry name" value="Aldolase class I"/>
    <property type="match status" value="1"/>
</dbReference>
<dbReference type="InterPro" id="IPR016035">
    <property type="entry name" value="Acyl_Trfase/lysoPLipase"/>
</dbReference>
<dbReference type="GO" id="GO:0005829">
    <property type="term" value="C:cytosol"/>
    <property type="evidence" value="ECO:0007669"/>
    <property type="project" value="TreeGrafter"/>
</dbReference>
<dbReference type="CDD" id="cd04742">
    <property type="entry name" value="NPD_FabD"/>
    <property type="match status" value="1"/>
</dbReference>
<dbReference type="Gene3D" id="3.30.70.250">
    <property type="entry name" value="Malonyl-CoA ACP transacylase, ACP-binding"/>
    <property type="match status" value="1"/>
</dbReference>
<dbReference type="EMBL" id="AB933566">
    <property type="protein sequence ID" value="BAP05573.1"/>
    <property type="molecule type" value="Genomic_DNA"/>
</dbReference>
<keyword evidence="2" id="KW-0808">Transferase</keyword>
<dbReference type="GO" id="GO:0004314">
    <property type="term" value="F:[acyl-carrier-protein] S-malonyltransferase activity"/>
    <property type="evidence" value="ECO:0007669"/>
    <property type="project" value="UniProtKB-EC"/>
</dbReference>
<dbReference type="GO" id="GO:0006633">
    <property type="term" value="P:fatty acid biosynthetic process"/>
    <property type="evidence" value="ECO:0007669"/>
    <property type="project" value="TreeGrafter"/>
</dbReference>
<dbReference type="SUPFAM" id="SSF51412">
    <property type="entry name" value="Inosine monophosphate dehydrogenase (IMPDH)"/>
    <property type="match status" value="1"/>
</dbReference>
<evidence type="ECO:0000256" key="3">
    <source>
        <dbReference type="ARBA" id="ARBA00023315"/>
    </source>
</evidence>
<dbReference type="SUPFAM" id="SSF55048">
    <property type="entry name" value="Probable ACP-binding domain of malonyl-CoA ACP transacylase"/>
    <property type="match status" value="1"/>
</dbReference>
<dbReference type="InterPro" id="IPR016036">
    <property type="entry name" value="Malonyl_transacylase_ACP-bd"/>
</dbReference>
<organism evidence="7">
    <name type="scientific">uncultured Candidatus Entotheonella sp</name>
    <dbReference type="NCBI Taxonomy" id="312019"/>
    <lineage>
        <taxon>Bacteria</taxon>
        <taxon>Pseudomonadati</taxon>
        <taxon>Nitrospinota/Tectimicrobiota group</taxon>
        <taxon>Candidatus Tectimicrobiota</taxon>
        <taxon>Candidatus Entotheonellia</taxon>
        <taxon>Candidatus Entotheonellales</taxon>
        <taxon>Candidatus Entotheonellaceae</taxon>
        <taxon>Candidatus Entotheonella</taxon>
        <taxon>environmental samples</taxon>
    </lineage>
</organism>
<proteinExistence type="predicted"/>
<dbReference type="SMART" id="SM00827">
    <property type="entry name" value="PKS_AT"/>
    <property type="match status" value="1"/>
</dbReference>
<dbReference type="InterPro" id="IPR014043">
    <property type="entry name" value="Acyl_transferase_dom"/>
</dbReference>
<evidence type="ECO:0000256" key="2">
    <source>
        <dbReference type="ARBA" id="ARBA00022679"/>
    </source>
</evidence>
<dbReference type="InterPro" id="IPR004410">
    <property type="entry name" value="Malonyl_CoA-ACP_transAc_FabD"/>
</dbReference>
<dbReference type="InterPro" id="IPR014179">
    <property type="entry name" value="PfaD-like_TIM-barrel"/>
</dbReference>
<accession>A0A068PF32</accession>
<feature type="compositionally biased region" description="Basic and acidic residues" evidence="5">
    <location>
        <begin position="300"/>
        <end position="321"/>
    </location>
</feature>
<dbReference type="InterPro" id="IPR050858">
    <property type="entry name" value="Mal-CoA-ACP_Trans/PKS_FabD"/>
</dbReference>
<dbReference type="Pfam" id="PF21607">
    <property type="entry name" value="FabD_helical_ins"/>
    <property type="match status" value="1"/>
</dbReference>
<evidence type="ECO:0000259" key="6">
    <source>
        <dbReference type="SMART" id="SM00827"/>
    </source>
</evidence>
<evidence type="ECO:0000256" key="4">
    <source>
        <dbReference type="ARBA" id="ARBA00048462"/>
    </source>
</evidence>
<evidence type="ECO:0000256" key="5">
    <source>
        <dbReference type="SAM" id="MobiDB-lite"/>
    </source>
</evidence>
<evidence type="ECO:0000256" key="1">
    <source>
        <dbReference type="ARBA" id="ARBA00013258"/>
    </source>
</evidence>
<dbReference type="InterPro" id="IPR001227">
    <property type="entry name" value="Ac_transferase_dom_sf"/>
</dbReference>
<dbReference type="PANTHER" id="PTHR42681:SF1">
    <property type="entry name" value="MALONYL-COA-ACYL CARRIER PROTEIN TRANSACYLASE, MITOCHONDRIAL"/>
    <property type="match status" value="1"/>
</dbReference>
<keyword evidence="3" id="KW-0012">Acyltransferase</keyword>
<dbReference type="PANTHER" id="PTHR42681">
    <property type="entry name" value="MALONYL-COA-ACYL CARRIER PROTEIN TRANSACYLASE, MITOCHONDRIAL"/>
    <property type="match status" value="1"/>
</dbReference>
<protein>
    <recommendedName>
        <fullName evidence="1">[acyl-carrier-protein] S-malonyltransferase</fullName>
        <ecNumber evidence="1">2.3.1.39</ecNumber>
    </recommendedName>
</protein>
<feature type="domain" description="Malonyl-CoA:ACP transacylase (MAT)" evidence="6">
    <location>
        <begin position="5"/>
        <end position="284"/>
    </location>
</feature>
<name>A0A068PF32_9BACT</name>
<dbReference type="EC" id="2.3.1.39" evidence="1"/>
<comment type="catalytic activity">
    <reaction evidence="4">
        <text>holo-[ACP] + malonyl-CoA = malonyl-[ACP] + CoA</text>
        <dbReference type="Rhea" id="RHEA:41792"/>
        <dbReference type="Rhea" id="RHEA-COMP:9623"/>
        <dbReference type="Rhea" id="RHEA-COMP:9685"/>
        <dbReference type="ChEBI" id="CHEBI:57287"/>
        <dbReference type="ChEBI" id="CHEBI:57384"/>
        <dbReference type="ChEBI" id="CHEBI:64479"/>
        <dbReference type="ChEBI" id="CHEBI:78449"/>
        <dbReference type="EC" id="2.3.1.39"/>
    </reaction>
</comment>
<dbReference type="AlphaFoldDB" id="A0A068PF32"/>